<sequence length="89" mass="9849">MLEERVARLEDAVGRMENIMRSAELSLAEIKAELRQAPKAADYAGLKAEIAEMRGHLRTLPTWWMLIIAVIATWGAGSAIVFALTRTVP</sequence>
<name>A0A7W9CW27_9HYPH</name>
<evidence type="ECO:0000313" key="3">
    <source>
        <dbReference type="Proteomes" id="UP000523821"/>
    </source>
</evidence>
<keyword evidence="1" id="KW-0812">Transmembrane</keyword>
<dbReference type="Pfam" id="PF01213">
    <property type="entry name" value="CAP_N-CM"/>
    <property type="match status" value="1"/>
</dbReference>
<dbReference type="EMBL" id="JACHOO010000003">
    <property type="protein sequence ID" value="MBB5752626.1"/>
    <property type="molecule type" value="Genomic_DNA"/>
</dbReference>
<dbReference type="GO" id="GO:0003779">
    <property type="term" value="F:actin binding"/>
    <property type="evidence" value="ECO:0007669"/>
    <property type="project" value="InterPro"/>
</dbReference>
<dbReference type="InterPro" id="IPR013992">
    <property type="entry name" value="Adenylate_cyclase-assoc_CAP_N"/>
</dbReference>
<gene>
    <name evidence="2" type="ORF">GGQ63_001680</name>
</gene>
<dbReference type="RefSeq" id="WP_183854599.1">
    <property type="nucleotide sequence ID" value="NZ_JACHOO010000003.1"/>
</dbReference>
<proteinExistence type="predicted"/>
<dbReference type="AlphaFoldDB" id="A0A7W9CW27"/>
<keyword evidence="3" id="KW-1185">Reference proteome</keyword>
<dbReference type="GO" id="GO:0007010">
    <property type="term" value="P:cytoskeleton organization"/>
    <property type="evidence" value="ECO:0007669"/>
    <property type="project" value="InterPro"/>
</dbReference>
<organism evidence="2 3">
    <name type="scientific">Prosthecomicrobium pneumaticum</name>
    <dbReference type="NCBI Taxonomy" id="81895"/>
    <lineage>
        <taxon>Bacteria</taxon>
        <taxon>Pseudomonadati</taxon>
        <taxon>Pseudomonadota</taxon>
        <taxon>Alphaproteobacteria</taxon>
        <taxon>Hyphomicrobiales</taxon>
        <taxon>Kaistiaceae</taxon>
        <taxon>Prosthecomicrobium</taxon>
    </lineage>
</organism>
<evidence type="ECO:0000313" key="2">
    <source>
        <dbReference type="EMBL" id="MBB5752626.1"/>
    </source>
</evidence>
<comment type="caution">
    <text evidence="2">The sequence shown here is derived from an EMBL/GenBank/DDBJ whole genome shotgun (WGS) entry which is preliminary data.</text>
</comment>
<accession>A0A7W9CW27</accession>
<keyword evidence="1" id="KW-0472">Membrane</keyword>
<feature type="transmembrane region" description="Helical" evidence="1">
    <location>
        <begin position="63"/>
        <end position="84"/>
    </location>
</feature>
<protein>
    <submittedName>
        <fullName evidence="2">Uncharacterized protein</fullName>
    </submittedName>
</protein>
<reference evidence="2 3" key="1">
    <citation type="submission" date="2020-08" db="EMBL/GenBank/DDBJ databases">
        <title>Genomic Encyclopedia of Type Strains, Phase IV (KMG-IV): sequencing the most valuable type-strain genomes for metagenomic binning, comparative biology and taxonomic classification.</title>
        <authorList>
            <person name="Goeker M."/>
        </authorList>
    </citation>
    <scope>NUCLEOTIDE SEQUENCE [LARGE SCALE GENOMIC DNA]</scope>
    <source>
        <strain evidence="2 3">DSM 16268</strain>
    </source>
</reference>
<keyword evidence="1" id="KW-1133">Transmembrane helix</keyword>
<evidence type="ECO:0000256" key="1">
    <source>
        <dbReference type="SAM" id="Phobius"/>
    </source>
</evidence>
<dbReference type="Proteomes" id="UP000523821">
    <property type="component" value="Unassembled WGS sequence"/>
</dbReference>